<dbReference type="AlphaFoldDB" id="A0A2P6MQI7"/>
<feature type="repeat" description="WD" evidence="1">
    <location>
        <begin position="606"/>
        <end position="647"/>
    </location>
</feature>
<proteinExistence type="predicted"/>
<feature type="compositionally biased region" description="Basic and acidic residues" evidence="2">
    <location>
        <begin position="51"/>
        <end position="61"/>
    </location>
</feature>
<dbReference type="FunCoup" id="A0A2P6MQI7">
    <property type="interactions" value="23"/>
</dbReference>
<dbReference type="SUPFAM" id="SSF69322">
    <property type="entry name" value="Tricorn protease domain 2"/>
    <property type="match status" value="1"/>
</dbReference>
<dbReference type="EMBL" id="MDYQ01000520">
    <property type="protein sequence ID" value="PRP73963.1"/>
    <property type="molecule type" value="Genomic_DNA"/>
</dbReference>
<dbReference type="STRING" id="1890364.A0A2P6MQI7"/>
<sequence length="1249" mass="138220">MADLVVPLAFWEGANTQIGAVTALHVHKKSLIVGGTSSGRLYLWSISYHSDTQKDNNKTDRPTSAQDSTPNEDERINMVCAMLGHNSAITSIKSALYEGEESIISVSSDGTICVWSFADGGCLNVAERVLKCKPTSMSVLPSNHQVAFAGNRTFIEIFSLKTMTISYTFAAHQHWINCLFTCDLSRANSGIMSQLLISGGSDGVVQFWSIPTEGECDTPLQTLCLDYNEPLSLTLDGSNRFLLVVFSEQWVVYTAKAGKEVLTIKCPDIGGWRSGSFINHYSLVVWSKEGNGYVYNLPTVPAVPLSFQANSSSSSIDKDRESRNSNSFEKNRQDDLVIQKHAPPSNFRSALLSKLNIIEPSSTDANTPSYVCTNTSSEEDSNIFIESIAATNGNLFATGTEMGRISVWITTGTDKLPPASRIAPWAVSRIAKKNEGRDEWTRPFAIHGLPPPKSHSKNLNIAPPNATASTIVEDHLLLVIGFEDGNMVVTALPTVDTTKLRYQTAHKGAVTSLLSLPMGSREVRVVSGGDDFEINVWSIKERSSFHLLYKFHNHFGPIVSLFTPEVPAAYRNLASSSRWKDYFFSISKDKTIALFSVPNNNCQHVYGVHSSFITNVKWQIVQDYLIVECDDGSVSIWEMSTGRLEATVHGETAREILECSDNLRMEPSGDSVDLLNKSVHAFTIQSQQDPSPIQLVFLNIRKLLNDFERSMKKSRRTLSISSSNSFNGEKNTPDNLETMGGVQSADITAAALSCTSFSVFSWFLPWGIESSLDELTKRELRLSPPNPEPSFALRGAGGRITVLVSRSTPSGSDRWCRSERLSALHTLSAASYTKQLMSFEPFQVSTSQLLTYYCALLADHIPNYSIPSLPFLAKFWRDPYDDVMQAARSIFISAADNMKVEAREGLIRSTASMIQQGREDDHRFVSVIVLAVLGSRYPDALQKGTGVTITNELVRLLNNEDRVGDNVALRIAASELIGKGFLIWKPYIRDVDAIVKQLFSMTMLVDPPYLATVSHQALMLIGVADPKMFINSLGAFITEASIDSMNRPSYNNNASHHSQAINCLGNLIRQDPVSLVALLPRLIEIIVKSLDPHIPYLRDNCVNATTGVLHILVKKYPMVSFHNDTQRLALGSREGGIVVYDLKTATKYYTLVGDHGVTALNFSPNGKCLASYSIAENLLRVWTTQTHFLSILHSNPTVQHRITIPETKQKHLSPLNLLDQVEVRWQGERTVQLIRQWESPTLAVLSYKI</sequence>
<feature type="repeat" description="WD" evidence="1">
    <location>
        <begin position="82"/>
        <end position="125"/>
    </location>
</feature>
<dbReference type="OrthoDB" id="338622at2759"/>
<keyword evidence="4" id="KW-1185">Reference proteome</keyword>
<dbReference type="InterPro" id="IPR049916">
    <property type="entry name" value="WDR72-like"/>
</dbReference>
<gene>
    <name evidence="3" type="ORF">PROFUN_08156</name>
</gene>
<keyword evidence="1" id="KW-0853">WD repeat</keyword>
<reference evidence="3 4" key="1">
    <citation type="journal article" date="2018" name="Genome Biol. Evol.">
        <title>Multiple Roots of Fruiting Body Formation in Amoebozoa.</title>
        <authorList>
            <person name="Hillmann F."/>
            <person name="Forbes G."/>
            <person name="Novohradska S."/>
            <person name="Ferling I."/>
            <person name="Riege K."/>
            <person name="Groth M."/>
            <person name="Westermann M."/>
            <person name="Marz M."/>
            <person name="Spaller T."/>
            <person name="Winckler T."/>
            <person name="Schaap P."/>
            <person name="Glockner G."/>
        </authorList>
    </citation>
    <scope>NUCLEOTIDE SEQUENCE [LARGE SCALE GENOMIC DNA]</scope>
    <source>
        <strain evidence="3 4">Jena</strain>
    </source>
</reference>
<organism evidence="3 4">
    <name type="scientific">Planoprotostelium fungivorum</name>
    <dbReference type="NCBI Taxonomy" id="1890364"/>
    <lineage>
        <taxon>Eukaryota</taxon>
        <taxon>Amoebozoa</taxon>
        <taxon>Evosea</taxon>
        <taxon>Variosea</taxon>
        <taxon>Cavosteliida</taxon>
        <taxon>Cavosteliaceae</taxon>
        <taxon>Planoprotostelium</taxon>
    </lineage>
</organism>
<feature type="region of interest" description="Disordered" evidence="2">
    <location>
        <begin position="51"/>
        <end position="71"/>
    </location>
</feature>
<feature type="compositionally biased region" description="Polar residues" evidence="2">
    <location>
        <begin position="726"/>
        <end position="735"/>
    </location>
</feature>
<dbReference type="InterPro" id="IPR016024">
    <property type="entry name" value="ARM-type_fold"/>
</dbReference>
<dbReference type="Pfam" id="PF00400">
    <property type="entry name" value="WD40"/>
    <property type="match status" value="4"/>
</dbReference>
<accession>A0A2P6MQI7</accession>
<feature type="compositionally biased region" description="Basic and acidic residues" evidence="2">
    <location>
        <begin position="316"/>
        <end position="335"/>
    </location>
</feature>
<dbReference type="InterPro" id="IPR011047">
    <property type="entry name" value="Quinoprotein_ADH-like_sf"/>
</dbReference>
<dbReference type="SUPFAM" id="SSF48371">
    <property type="entry name" value="ARM repeat"/>
    <property type="match status" value="1"/>
</dbReference>
<comment type="caution">
    <text evidence="3">The sequence shown here is derived from an EMBL/GenBank/DDBJ whole genome shotgun (WGS) entry which is preliminary data.</text>
</comment>
<evidence type="ECO:0000313" key="4">
    <source>
        <dbReference type="Proteomes" id="UP000241769"/>
    </source>
</evidence>
<evidence type="ECO:0000313" key="3">
    <source>
        <dbReference type="EMBL" id="PRP73963.1"/>
    </source>
</evidence>
<evidence type="ECO:0000256" key="2">
    <source>
        <dbReference type="SAM" id="MobiDB-lite"/>
    </source>
</evidence>
<dbReference type="Proteomes" id="UP000241769">
    <property type="component" value="Unassembled WGS sequence"/>
</dbReference>
<dbReference type="SUPFAM" id="SSF50998">
    <property type="entry name" value="Quinoprotein alcohol dehydrogenase-like"/>
    <property type="match status" value="1"/>
</dbReference>
<feature type="region of interest" description="Disordered" evidence="2">
    <location>
        <begin position="311"/>
        <end position="335"/>
    </location>
</feature>
<dbReference type="Gene3D" id="2.130.10.10">
    <property type="entry name" value="YVTN repeat-like/Quinoprotein amine dehydrogenase"/>
    <property type="match status" value="4"/>
</dbReference>
<dbReference type="GO" id="GO:0005737">
    <property type="term" value="C:cytoplasm"/>
    <property type="evidence" value="ECO:0007669"/>
    <property type="project" value="TreeGrafter"/>
</dbReference>
<dbReference type="SUPFAM" id="SSF50978">
    <property type="entry name" value="WD40 repeat-like"/>
    <property type="match status" value="1"/>
</dbReference>
<dbReference type="InParanoid" id="A0A2P6MQI7"/>
<dbReference type="InterPro" id="IPR001680">
    <property type="entry name" value="WD40_rpt"/>
</dbReference>
<dbReference type="PROSITE" id="PS50082">
    <property type="entry name" value="WD_REPEATS_2"/>
    <property type="match status" value="2"/>
</dbReference>
<protein>
    <submittedName>
        <fullName evidence="3">WD40 repeat-containing protein</fullName>
    </submittedName>
</protein>
<dbReference type="InterPro" id="IPR036322">
    <property type="entry name" value="WD40_repeat_dom_sf"/>
</dbReference>
<name>A0A2P6MQI7_9EUKA</name>
<feature type="region of interest" description="Disordered" evidence="2">
    <location>
        <begin position="718"/>
        <end position="739"/>
    </location>
</feature>
<dbReference type="PANTHER" id="PTHR44099:SF4">
    <property type="entry name" value="RABCONNECTIN-3B, ISOFORM A"/>
    <property type="match status" value="1"/>
</dbReference>
<dbReference type="InterPro" id="IPR015943">
    <property type="entry name" value="WD40/YVTN_repeat-like_dom_sf"/>
</dbReference>
<evidence type="ECO:0000256" key="1">
    <source>
        <dbReference type="PROSITE-ProRule" id="PRU00221"/>
    </source>
</evidence>
<dbReference type="SMART" id="SM00320">
    <property type="entry name" value="WD40"/>
    <property type="match status" value="8"/>
</dbReference>
<dbReference type="PANTHER" id="PTHR44099">
    <property type="entry name" value="RABCONNECTIN-3B, ISOFORM A"/>
    <property type="match status" value="1"/>
</dbReference>